<sequence>MRLVGLSAGLVLVATAAQADLTACNRTDAVQKLAIAYSDGSQWVSEGWWGLQPGECKLVLPGPLAQQHYYYTLSDDPGFAGEGYAFCVTSEPFTLPGADGDCAALGGEQRPFAHVDTGTTAENFTFEVTGPRAPVVKGEVEAPMIGVPDHAADMGGDEAAIAAFEPGTHGEPFTVLGLMQGCSAEGEVPDCTFYAEGWRWIAAADGVSNAAALAAMADLPVNAPVIVTGDMVSMGDITVDAAVSKIEPGEPDPWAGLRDAVQGDWVSAEDPKAALRVDGSEQTDIYDGEVLSVSVMTFADACPEGEPIGPVFFTQVMGGDPEDLFCYAVVEITPDRMELSYIGRGNTLVYRRP</sequence>
<evidence type="ECO:0000313" key="2">
    <source>
        <dbReference type="EMBL" id="QYZ71103.1"/>
    </source>
</evidence>
<dbReference type="InterPro" id="IPR009380">
    <property type="entry name" value="DUF1036"/>
</dbReference>
<organism evidence="2 3">
    <name type="scientific">Neotabrizicola shimadae</name>
    <dbReference type="NCBI Taxonomy" id="2807096"/>
    <lineage>
        <taxon>Bacteria</taxon>
        <taxon>Pseudomonadati</taxon>
        <taxon>Pseudomonadota</taxon>
        <taxon>Alphaproteobacteria</taxon>
        <taxon>Rhodobacterales</taxon>
        <taxon>Paracoccaceae</taxon>
        <taxon>Neotabrizicola</taxon>
    </lineage>
</organism>
<dbReference type="RefSeq" id="WP_220663424.1">
    <property type="nucleotide sequence ID" value="NZ_CP069370.1"/>
</dbReference>
<feature type="signal peptide" evidence="1">
    <location>
        <begin position="1"/>
        <end position="19"/>
    </location>
</feature>
<name>A0A8G0ZVT7_9RHOB</name>
<dbReference type="EMBL" id="CP069370">
    <property type="protein sequence ID" value="QYZ71103.1"/>
    <property type="molecule type" value="Genomic_DNA"/>
</dbReference>
<reference evidence="2" key="1">
    <citation type="submission" date="2021-02" db="EMBL/GenBank/DDBJ databases">
        <title>Rhodobacter shimadae sp. nov., an aerobic anoxygenic phototrophic bacterium isolated from a hot spring.</title>
        <authorList>
            <person name="Muramatsu S."/>
            <person name="Haruta S."/>
            <person name="Hirose S."/>
            <person name="Hanada S."/>
        </authorList>
    </citation>
    <scope>NUCLEOTIDE SEQUENCE</scope>
    <source>
        <strain evidence="2">N10</strain>
    </source>
</reference>
<accession>A0A8G0ZVT7</accession>
<dbReference type="Proteomes" id="UP000826300">
    <property type="component" value="Chromosome"/>
</dbReference>
<dbReference type="KEGG" id="nsm:JO391_06225"/>
<feature type="chain" id="PRO_5034007165" evidence="1">
    <location>
        <begin position="20"/>
        <end position="353"/>
    </location>
</feature>
<protein>
    <submittedName>
        <fullName evidence="2">DUF1036 domain-containing protein</fullName>
    </submittedName>
</protein>
<keyword evidence="1" id="KW-0732">Signal</keyword>
<gene>
    <name evidence="2" type="ORF">JO391_06225</name>
</gene>
<dbReference type="Pfam" id="PF06282">
    <property type="entry name" value="DUF1036"/>
    <property type="match status" value="1"/>
</dbReference>
<evidence type="ECO:0000313" key="3">
    <source>
        <dbReference type="Proteomes" id="UP000826300"/>
    </source>
</evidence>
<proteinExistence type="predicted"/>
<evidence type="ECO:0000256" key="1">
    <source>
        <dbReference type="SAM" id="SignalP"/>
    </source>
</evidence>
<keyword evidence="3" id="KW-1185">Reference proteome</keyword>
<dbReference type="AlphaFoldDB" id="A0A8G0ZVT7"/>